<feature type="compositionally biased region" description="Low complexity" evidence="1">
    <location>
        <begin position="279"/>
        <end position="294"/>
    </location>
</feature>
<reference evidence="3" key="1">
    <citation type="submission" date="2020-05" db="EMBL/GenBank/DDBJ databases">
        <title>Mycena genomes resolve the evolution of fungal bioluminescence.</title>
        <authorList>
            <person name="Tsai I.J."/>
        </authorList>
    </citation>
    <scope>NUCLEOTIDE SEQUENCE</scope>
    <source>
        <strain evidence="3">CCC161011</strain>
    </source>
</reference>
<proteinExistence type="predicted"/>
<dbReference type="EMBL" id="JACAZI010000041">
    <property type="protein sequence ID" value="KAF7326665.1"/>
    <property type="molecule type" value="Genomic_DNA"/>
</dbReference>
<feature type="region of interest" description="Disordered" evidence="1">
    <location>
        <begin position="445"/>
        <end position="464"/>
    </location>
</feature>
<dbReference type="PROSITE" id="PS50108">
    <property type="entry name" value="CRIB"/>
    <property type="match status" value="1"/>
</dbReference>
<dbReference type="GO" id="GO:0004674">
    <property type="term" value="F:protein serine/threonine kinase activity"/>
    <property type="evidence" value="ECO:0007669"/>
    <property type="project" value="UniProtKB-KW"/>
</dbReference>
<dbReference type="InterPro" id="IPR000095">
    <property type="entry name" value="CRIB_dom"/>
</dbReference>
<dbReference type="AlphaFoldDB" id="A0A8H6U362"/>
<keyword evidence="3" id="KW-0723">Serine/threonine-protein kinase</keyword>
<dbReference type="OrthoDB" id="3070110at2759"/>
<dbReference type="InterPro" id="IPR036936">
    <property type="entry name" value="CRIB_dom_sf"/>
</dbReference>
<sequence length="550" mass="59059">MSVKVKDGKSRFSVFKFGRNAAPRPPPPPPKDAVYLAAIGNRSLASLSPESLPASPLSGDQYAASSSSAVSLSLPQQPKQRSGLFKFGTVSRKTVEVPPSPAEDDENISMPWNFQHNVHVDEGFTGLPPSWTTSLQEAGFSDDEIAAIQQRRLADRPRAQSPCSCSAPYAPKHIAAKEPAGPAYPCVICSQYSSPKIEYASPKVDYTSPKTDYTSLKADNAKADNLRAPPSPKSPPPVYWRDEQPQPLSVPRRQPQPQQVDSRSAHSQRSLSPSPPPSRSLSPSRPLQQQQPPRAFSPALSQSQSNHSQHSHHSQPQSQAHSRSQSQQSQHSSFSDDELDELDEPAQSRSPSPARKAPSNLKNLTLDLDLSLGDPASTWSEGVLSATPWSASLKPNFEDKPAASPSSPLFTLTAPGRTEAALSDGDEFSPTAAYYAGSVTAGAAGKKERVVSTGSGEGSPRLAYDFDDYAYDERDYASDRGQSRPPSTDDKDRLDVTRDRDNRDSGMSDVTMLAPPPSAGIVSRIAVARRAVAEVVGMPAAPRVAPPARA</sequence>
<feature type="compositionally biased region" description="Low complexity" evidence="1">
    <location>
        <begin position="47"/>
        <end position="74"/>
    </location>
</feature>
<dbReference type="Gene3D" id="3.90.810.10">
    <property type="entry name" value="CRIB domain"/>
    <property type="match status" value="1"/>
</dbReference>
<dbReference type="Pfam" id="PF00786">
    <property type="entry name" value="PBD"/>
    <property type="match status" value="1"/>
</dbReference>
<feature type="region of interest" description="Disordered" evidence="1">
    <location>
        <begin position="393"/>
        <end position="412"/>
    </location>
</feature>
<feature type="compositionally biased region" description="Basic and acidic residues" evidence="1">
    <location>
        <begin position="474"/>
        <end position="506"/>
    </location>
</feature>
<keyword evidence="3" id="KW-0418">Kinase</keyword>
<protein>
    <submittedName>
        <fullName evidence="3">Non-specific serine/threonine protein kinase</fullName>
    </submittedName>
</protein>
<gene>
    <name evidence="3" type="ORF">MVEN_02603600</name>
</gene>
<accession>A0A8H6U362</accession>
<name>A0A8H6U362_9AGAR</name>
<feature type="region of interest" description="Disordered" evidence="1">
    <location>
        <begin position="474"/>
        <end position="516"/>
    </location>
</feature>
<dbReference type="SMART" id="SM00285">
    <property type="entry name" value="PBD"/>
    <property type="match status" value="1"/>
</dbReference>
<evidence type="ECO:0000259" key="2">
    <source>
        <dbReference type="PROSITE" id="PS50108"/>
    </source>
</evidence>
<evidence type="ECO:0000313" key="4">
    <source>
        <dbReference type="Proteomes" id="UP000620124"/>
    </source>
</evidence>
<feature type="region of interest" description="Disordered" evidence="1">
    <location>
        <begin position="47"/>
        <end position="80"/>
    </location>
</feature>
<dbReference type="Proteomes" id="UP000620124">
    <property type="component" value="Unassembled WGS sequence"/>
</dbReference>
<evidence type="ECO:0000313" key="3">
    <source>
        <dbReference type="EMBL" id="KAF7326665.1"/>
    </source>
</evidence>
<feature type="compositionally biased region" description="Pro residues" evidence="1">
    <location>
        <begin position="229"/>
        <end position="238"/>
    </location>
</feature>
<keyword evidence="3" id="KW-0808">Transferase</keyword>
<feature type="compositionally biased region" description="Acidic residues" evidence="1">
    <location>
        <begin position="335"/>
        <end position="344"/>
    </location>
</feature>
<evidence type="ECO:0000256" key="1">
    <source>
        <dbReference type="SAM" id="MobiDB-lite"/>
    </source>
</evidence>
<feature type="domain" description="CRIB" evidence="2">
    <location>
        <begin position="108"/>
        <end position="121"/>
    </location>
</feature>
<feature type="compositionally biased region" description="Low complexity" evidence="1">
    <location>
        <begin position="245"/>
        <end position="272"/>
    </location>
</feature>
<feature type="compositionally biased region" description="Low complexity" evidence="1">
    <location>
        <begin position="345"/>
        <end position="361"/>
    </location>
</feature>
<organism evidence="3 4">
    <name type="scientific">Mycena venus</name>
    <dbReference type="NCBI Taxonomy" id="2733690"/>
    <lineage>
        <taxon>Eukaryota</taxon>
        <taxon>Fungi</taxon>
        <taxon>Dikarya</taxon>
        <taxon>Basidiomycota</taxon>
        <taxon>Agaricomycotina</taxon>
        <taxon>Agaricomycetes</taxon>
        <taxon>Agaricomycetidae</taxon>
        <taxon>Agaricales</taxon>
        <taxon>Marasmiineae</taxon>
        <taxon>Mycenaceae</taxon>
        <taxon>Mycena</taxon>
    </lineage>
</organism>
<keyword evidence="4" id="KW-1185">Reference proteome</keyword>
<feature type="region of interest" description="Disordered" evidence="1">
    <location>
        <begin position="199"/>
        <end position="361"/>
    </location>
</feature>
<feature type="compositionally biased region" description="Low complexity" evidence="1">
    <location>
        <begin position="301"/>
        <end position="333"/>
    </location>
</feature>
<comment type="caution">
    <text evidence="3">The sequence shown here is derived from an EMBL/GenBank/DDBJ whole genome shotgun (WGS) entry which is preliminary data.</text>
</comment>